<comment type="caution">
    <text evidence="8">The sequence shown here is derived from an EMBL/GenBank/DDBJ whole genome shotgun (WGS) entry which is preliminary data.</text>
</comment>
<dbReference type="NCBIfam" id="NF033543">
    <property type="entry name" value="transpos_IS256"/>
    <property type="match status" value="1"/>
</dbReference>
<organism evidence="8 9">
    <name type="scientific">Bullifex porci</name>
    <dbReference type="NCBI Taxonomy" id="2606638"/>
    <lineage>
        <taxon>Bacteria</taxon>
        <taxon>Pseudomonadati</taxon>
        <taxon>Spirochaetota</taxon>
        <taxon>Spirochaetia</taxon>
        <taxon>Spirochaetales</taxon>
        <taxon>Spirochaetaceae</taxon>
        <taxon>Bullifex</taxon>
    </lineage>
</organism>
<comment type="similarity">
    <text evidence="2 6">Belongs to the transposase mutator family.</text>
</comment>
<evidence type="ECO:0000256" key="6">
    <source>
        <dbReference type="RuleBase" id="RU365089"/>
    </source>
</evidence>
<dbReference type="EMBL" id="VUNN01000058">
    <property type="protein sequence ID" value="MSU07371.1"/>
    <property type="molecule type" value="Genomic_DNA"/>
</dbReference>
<evidence type="ECO:0000313" key="8">
    <source>
        <dbReference type="EMBL" id="MSU07371.1"/>
    </source>
</evidence>
<evidence type="ECO:0000256" key="1">
    <source>
        <dbReference type="ARBA" id="ARBA00002190"/>
    </source>
</evidence>
<dbReference type="GO" id="GO:0006313">
    <property type="term" value="P:DNA transposition"/>
    <property type="evidence" value="ECO:0007669"/>
    <property type="project" value="UniProtKB-UniRule"/>
</dbReference>
<reference evidence="8 9" key="1">
    <citation type="submission" date="2019-08" db="EMBL/GenBank/DDBJ databases">
        <title>In-depth cultivation of the pig gut microbiome towards novel bacterial diversity and tailored functional studies.</title>
        <authorList>
            <person name="Wylensek D."/>
            <person name="Hitch T.C.A."/>
            <person name="Clavel T."/>
        </authorList>
    </citation>
    <scope>NUCLEOTIDE SEQUENCE [LARGE SCALE GENOMIC DNA]</scope>
    <source>
        <strain evidence="8 9">NM-380-WT-3C1</strain>
    </source>
</reference>
<evidence type="ECO:0000256" key="7">
    <source>
        <dbReference type="SAM" id="MobiDB-lite"/>
    </source>
</evidence>
<proteinExistence type="inferred from homology"/>
<evidence type="ECO:0000256" key="5">
    <source>
        <dbReference type="ARBA" id="ARBA00023172"/>
    </source>
</evidence>
<keyword evidence="3 6" id="KW-0815">Transposition</keyword>
<feature type="region of interest" description="Disordered" evidence="7">
    <location>
        <begin position="60"/>
        <end position="80"/>
    </location>
</feature>
<dbReference type="GO" id="GO:0003677">
    <property type="term" value="F:DNA binding"/>
    <property type="evidence" value="ECO:0007669"/>
    <property type="project" value="UniProtKB-UniRule"/>
</dbReference>
<keyword evidence="6" id="KW-0814">Transposable element</keyword>
<comment type="function">
    <text evidence="1 6">Required for the transposition of the insertion element.</text>
</comment>
<evidence type="ECO:0000256" key="3">
    <source>
        <dbReference type="ARBA" id="ARBA00022578"/>
    </source>
</evidence>
<dbReference type="GO" id="GO:0004803">
    <property type="term" value="F:transposase activity"/>
    <property type="evidence" value="ECO:0007669"/>
    <property type="project" value="UniProtKB-UniRule"/>
</dbReference>
<gene>
    <name evidence="8" type="ORF">FYJ80_11525</name>
</gene>
<dbReference type="PANTHER" id="PTHR33217:SF8">
    <property type="entry name" value="MUTATOR FAMILY TRANSPOSASE"/>
    <property type="match status" value="1"/>
</dbReference>
<keyword evidence="9" id="KW-1185">Reference proteome</keyword>
<dbReference type="RefSeq" id="WP_154427058.1">
    <property type="nucleotide sequence ID" value="NZ_VUNN01000058.1"/>
</dbReference>
<accession>A0A7X2TRC4</accession>
<dbReference type="InterPro" id="IPR001207">
    <property type="entry name" value="Transposase_mutator"/>
</dbReference>
<protein>
    <recommendedName>
        <fullName evidence="6">Mutator family transposase</fullName>
    </recommendedName>
</protein>
<dbReference type="AlphaFoldDB" id="A0A7X2TRC4"/>
<dbReference type="Pfam" id="PF00872">
    <property type="entry name" value="Transposase_mut"/>
    <property type="match status" value="1"/>
</dbReference>
<evidence type="ECO:0000256" key="2">
    <source>
        <dbReference type="ARBA" id="ARBA00010961"/>
    </source>
</evidence>
<dbReference type="PROSITE" id="PS01007">
    <property type="entry name" value="TRANSPOSASE_MUTATOR"/>
    <property type="match status" value="1"/>
</dbReference>
<dbReference type="Proteomes" id="UP000460549">
    <property type="component" value="Unassembled WGS sequence"/>
</dbReference>
<evidence type="ECO:0000256" key="4">
    <source>
        <dbReference type="ARBA" id="ARBA00023125"/>
    </source>
</evidence>
<name>A0A7X2TRC4_9SPIO</name>
<sequence length="415" mass="47706">MAKKPKKQLSPERKELISKLIDEFDLKSVKDIEDMFKDMFSPMLQEMLEGELDDHLGYEKYEHSGESGSNSRNGHSSKRVTASFGDMDIDVPRDRNSTFEPQIVKKHQRDVSDIEGKVISMYAKGMTTRDISSHLEDIYGIEASAEMIGKITDRVLPEAKAWQARPLEGKYVVMFLDAIHYHVREEGQVVKKAVYIAIGIRIDGMKEVMGMYIGGNESAKYWLGVLNDLKSRGVKDILVCCVDGLSGFCDAIATVYPQTDVQRCIIHQIRSSTRFVVSKDMKGFVADLKKIYKANTQDEAWEQLDAFDSKWGRKYSAAVKSWRDNWNELATFFRYPYEIRKLIYTTNAIEGFNRQLRKVTKTRTVFPTDDSLFKILFLAMKDITAKWYGKPHNWGLIISQLMISFPDRISDEDFI</sequence>
<keyword evidence="5 6" id="KW-0233">DNA recombination</keyword>
<dbReference type="PANTHER" id="PTHR33217">
    <property type="entry name" value="TRANSPOSASE FOR INSERTION SEQUENCE ELEMENT IS1081"/>
    <property type="match status" value="1"/>
</dbReference>
<evidence type="ECO:0000313" key="9">
    <source>
        <dbReference type="Proteomes" id="UP000460549"/>
    </source>
</evidence>
<keyword evidence="4 6" id="KW-0238">DNA-binding</keyword>